<feature type="transmembrane region" description="Helical" evidence="6">
    <location>
        <begin position="435"/>
        <end position="455"/>
    </location>
</feature>
<gene>
    <name evidence="10" type="ORF">ACK2TP_11445</name>
</gene>
<keyword evidence="5 6" id="KW-0472">Membrane</keyword>
<organism evidence="10 11">
    <name type="scientific">Terriglobus aquaticus</name>
    <dbReference type="NCBI Taxonomy" id="940139"/>
    <lineage>
        <taxon>Bacteria</taxon>
        <taxon>Pseudomonadati</taxon>
        <taxon>Acidobacteriota</taxon>
        <taxon>Terriglobia</taxon>
        <taxon>Terriglobales</taxon>
        <taxon>Acidobacteriaceae</taxon>
        <taxon>Terriglobus</taxon>
    </lineage>
</organism>
<dbReference type="Gene3D" id="3.90.1150.140">
    <property type="match status" value="1"/>
</dbReference>
<dbReference type="PROSITE" id="PS50283">
    <property type="entry name" value="NA_SOLUT_SYMP_3"/>
    <property type="match status" value="1"/>
</dbReference>
<evidence type="ECO:0000256" key="3">
    <source>
        <dbReference type="ARBA" id="ARBA00022692"/>
    </source>
</evidence>
<feature type="domain" description="Peptidoglycan beta-N-acetylmuramidase NamZ C-terminal" evidence="9">
    <location>
        <begin position="1148"/>
        <end position="1301"/>
    </location>
</feature>
<dbReference type="Pfam" id="PF00144">
    <property type="entry name" value="Beta-lactamase"/>
    <property type="match status" value="1"/>
</dbReference>
<feature type="transmembrane region" description="Helical" evidence="6">
    <location>
        <begin position="6"/>
        <end position="25"/>
    </location>
</feature>
<sequence length="1311" mass="141111">MPTRLHTFDLILIAAYLLGITLFGLRFRKQDKSLSSYFLAGRNVPWWAIALSIVSAETSTLTIISVPGIAFGGNWTFLQLVFGYMVGRVVLCVLFLPRYFQGELFTAYQLIDRRFGPVLHKVTAGLFLLTRAAAEGVRVFAVSIVVGLAIGTNDIVSIAIIMALTVVYSFEGGMTAVIWTDVVQMLLYIGGTLVALFTLGGKVSGGWSTIHAVTAAAGKLHVLDFTLNLTSTYTFWAGLIGGAFLTMASHGTDQLMVQRLLAAKNLRDSRVALLASGGVVLLQFTLFLLIGSGLYAFYGQHPAAQTVHAADRIFPAFIVQQMPVGVAGLLIAAILAAAMSNLSAALNSLASTTVVDFYLKLRPASSDRARNLLSRTSTLLWALVLFAIAVYSVENGGKGHVVETGLSIASVAYGSLLGVFLLGTLTRFATQSGAIAGMIVGFALNLFLWLAPAGMNVVLHRGDHDVVLAAPHVAYTWYVLIGSVVTFAVGALASLPGRARQRAIVIVVCGVLLVPGSSLVSQVPAPTQAAVTGYDFSPLDTLINDAVAEHDLPGAVLVVGHNGQVVYHHAYGHRAIEPAFEPMTEDTIFDMASLSKCLSTATSIMQLYEQGKLQFDDPVVKYLPDFAANGKSNITIRELLTHYSGLSEDVNLKDVWSGKAEGVKRAMESVPYGPPGVTFKYSDINFITLGALVEKLSGEPLQVYAAKHIFQPLGMVDTGYLPSPSQMARIAPTAHNDDKPMTHDELLRGIVHDPTTRRMGGVAGHAGVFSTAHDVSVFAQALLDRLAGRPSVFPLKTETLRLMCEPEQPARGKWLRGFGWDVDSPFSRPRGTVFPVGSFGHTGFTGTSIWMDPRSNTYVILLANAVHPRGGKAITPLRGKVATAAAQALHLYQPYAGANATGGKVLTGIDVLEQIRFERLRQLQQAVGHPLRVGLLTNNTGVDSAGRRTVDVLAQDLPKAVAGAKLTTLFSPEHGLAGVEDREGIGNATDSATGLPVLSLYGAKPEDRRPKQADMQKLDAVFIDLQDAGVRFYTYETVVGYFLEAASQASNKPLVMVLDRPALLSGEIVNGPVNDAGTERYIAYMQEPTQHGLTLGELARYVHGEKHLQCDLSVVPVANYQRGLWYDEAGLVWVNPSPNLQRLEAATLYPGLAFLEFTNVSVGRGTDAPFEQIGAAWIASDAEAQKLADALNARKLVGVEVSTTSFTPTKPYPFAGQQVHGLRFTVNDRERFDAAEFGLELLAALHAQYPQQFLLAKANGILLNQATLDALQAGKDPHEIAAMWEAGLQAFRETRSKHLLYGYLPPTQNRP</sequence>
<feature type="transmembrane region" description="Helical" evidence="6">
    <location>
        <begin position="271"/>
        <end position="298"/>
    </location>
</feature>
<feature type="transmembrane region" description="Helical" evidence="6">
    <location>
        <begin position="176"/>
        <end position="199"/>
    </location>
</feature>
<dbReference type="InterPro" id="IPR001466">
    <property type="entry name" value="Beta-lactam-related"/>
</dbReference>
<dbReference type="NCBIfam" id="TIGR00813">
    <property type="entry name" value="sss"/>
    <property type="match status" value="1"/>
</dbReference>
<feature type="transmembrane region" description="Helical" evidence="6">
    <location>
        <begin position="502"/>
        <end position="520"/>
    </location>
</feature>
<evidence type="ECO:0000256" key="6">
    <source>
        <dbReference type="SAM" id="Phobius"/>
    </source>
</evidence>
<protein>
    <submittedName>
        <fullName evidence="10">Sodium:solute symporter family transporter</fullName>
    </submittedName>
</protein>
<dbReference type="CDD" id="cd11493">
    <property type="entry name" value="SLC5sbd_NIS-like_u1"/>
    <property type="match status" value="1"/>
</dbReference>
<comment type="caution">
    <text evidence="10">The sequence shown here is derived from an EMBL/GenBank/DDBJ whole genome shotgun (WGS) entry which is preliminary data.</text>
</comment>
<feature type="transmembrane region" description="Helical" evidence="6">
    <location>
        <begin position="233"/>
        <end position="250"/>
    </location>
</feature>
<dbReference type="PANTHER" id="PTHR42915">
    <property type="entry name" value="HYPOTHETICAL 460 KDA PROTEIN IN FEUA-SIGW INTERGENIC REGION [PRECURSOR]"/>
    <property type="match status" value="1"/>
</dbReference>
<comment type="similarity">
    <text evidence="2">Belongs to the sodium:solute symporter (SSF) (TC 2.A.21) family.</text>
</comment>
<keyword evidence="11" id="KW-1185">Reference proteome</keyword>
<evidence type="ECO:0000313" key="11">
    <source>
        <dbReference type="Proteomes" id="UP001634747"/>
    </source>
</evidence>
<evidence type="ECO:0000259" key="8">
    <source>
        <dbReference type="Pfam" id="PF07075"/>
    </source>
</evidence>
<feature type="transmembrane region" description="Helical" evidence="6">
    <location>
        <begin position="77"/>
        <end position="97"/>
    </location>
</feature>
<keyword evidence="4 6" id="KW-1133">Transmembrane helix</keyword>
<dbReference type="InterPro" id="IPR038377">
    <property type="entry name" value="Na/Glc_symporter_sf"/>
</dbReference>
<evidence type="ECO:0000256" key="1">
    <source>
        <dbReference type="ARBA" id="ARBA00004141"/>
    </source>
</evidence>
<dbReference type="RefSeq" id="WP_263412143.1">
    <property type="nucleotide sequence ID" value="NZ_BAABBH010000001.1"/>
</dbReference>
<evidence type="ECO:0000259" key="9">
    <source>
        <dbReference type="Pfam" id="PF20732"/>
    </source>
</evidence>
<keyword evidence="3 6" id="KW-0812">Transmembrane</keyword>
<dbReference type="EMBL" id="JBJYXY010000001">
    <property type="protein sequence ID" value="MFN2976377.1"/>
    <property type="molecule type" value="Genomic_DNA"/>
</dbReference>
<feature type="transmembrane region" description="Helical" evidence="6">
    <location>
        <begin position="46"/>
        <end position="71"/>
    </location>
</feature>
<feature type="transmembrane region" description="Helical" evidence="6">
    <location>
        <begin position="475"/>
        <end position="495"/>
    </location>
</feature>
<name>A0ABW9KKQ9_9BACT</name>
<evidence type="ECO:0000313" key="10">
    <source>
        <dbReference type="EMBL" id="MFN2976377.1"/>
    </source>
</evidence>
<dbReference type="PANTHER" id="PTHR42915:SF1">
    <property type="entry name" value="PEPTIDOGLYCAN BETA-N-ACETYLMURAMIDASE NAMZ"/>
    <property type="match status" value="1"/>
</dbReference>
<dbReference type="InterPro" id="IPR008302">
    <property type="entry name" value="NamZ"/>
</dbReference>
<dbReference type="InterPro" id="IPR012338">
    <property type="entry name" value="Beta-lactam/transpept-like"/>
</dbReference>
<dbReference type="Gene3D" id="1.20.1730.10">
    <property type="entry name" value="Sodium/glucose cotransporter"/>
    <property type="match status" value="1"/>
</dbReference>
<dbReference type="InterPro" id="IPR048503">
    <property type="entry name" value="NamZ_C"/>
</dbReference>
<feature type="transmembrane region" description="Helical" evidence="6">
    <location>
        <begin position="372"/>
        <end position="393"/>
    </location>
</feature>
<evidence type="ECO:0000256" key="4">
    <source>
        <dbReference type="ARBA" id="ARBA00022989"/>
    </source>
</evidence>
<feature type="domain" description="Beta-lactamase-related" evidence="7">
    <location>
        <begin position="539"/>
        <end position="875"/>
    </location>
</feature>
<dbReference type="Pfam" id="PF20732">
    <property type="entry name" value="NamZ_C"/>
    <property type="match status" value="1"/>
</dbReference>
<dbReference type="Gene3D" id="3.40.50.12170">
    <property type="entry name" value="Uncharacterised protein PF07075, DUF1343"/>
    <property type="match status" value="1"/>
</dbReference>
<dbReference type="Pfam" id="PF07075">
    <property type="entry name" value="NamZ_N"/>
    <property type="match status" value="1"/>
</dbReference>
<dbReference type="SUPFAM" id="SSF56601">
    <property type="entry name" value="beta-lactamase/transpeptidase-like"/>
    <property type="match status" value="1"/>
</dbReference>
<evidence type="ECO:0000256" key="5">
    <source>
        <dbReference type="ARBA" id="ARBA00023136"/>
    </source>
</evidence>
<dbReference type="Proteomes" id="UP001634747">
    <property type="component" value="Unassembled WGS sequence"/>
</dbReference>
<comment type="subcellular location">
    <subcellularLocation>
        <location evidence="1">Membrane</location>
        <topology evidence="1">Multi-pass membrane protein</topology>
    </subcellularLocation>
</comment>
<accession>A0ABW9KKQ9</accession>
<feature type="transmembrane region" description="Helical" evidence="6">
    <location>
        <begin position="405"/>
        <end position="423"/>
    </location>
</feature>
<reference evidence="10 11" key="1">
    <citation type="submission" date="2024-12" db="EMBL/GenBank/DDBJ databases">
        <authorList>
            <person name="Lee Y."/>
        </authorList>
    </citation>
    <scope>NUCLEOTIDE SEQUENCE [LARGE SCALE GENOMIC DNA]</scope>
    <source>
        <strain evidence="10 11">03SUJ4</strain>
    </source>
</reference>
<dbReference type="Pfam" id="PF00474">
    <property type="entry name" value="SSF"/>
    <property type="match status" value="1"/>
</dbReference>
<proteinExistence type="inferred from homology"/>
<evidence type="ECO:0000256" key="2">
    <source>
        <dbReference type="ARBA" id="ARBA00006434"/>
    </source>
</evidence>
<feature type="domain" description="Peptidoglycan beta-N-acetylmuramidase NamZ N-terminal" evidence="8">
    <location>
        <begin position="933"/>
        <end position="1143"/>
    </location>
</feature>
<dbReference type="InterPro" id="IPR001734">
    <property type="entry name" value="Na/solute_symporter"/>
</dbReference>
<dbReference type="Gene3D" id="3.40.710.10">
    <property type="entry name" value="DD-peptidase/beta-lactamase superfamily"/>
    <property type="match status" value="1"/>
</dbReference>
<dbReference type="InterPro" id="IPR048502">
    <property type="entry name" value="NamZ_N"/>
</dbReference>
<feature type="transmembrane region" description="Helical" evidence="6">
    <location>
        <begin position="140"/>
        <end position="164"/>
    </location>
</feature>
<evidence type="ECO:0000259" key="7">
    <source>
        <dbReference type="Pfam" id="PF00144"/>
    </source>
</evidence>